<feature type="domain" description="HMA" evidence="2">
    <location>
        <begin position="1"/>
        <end position="67"/>
    </location>
</feature>
<organism evidence="3 4">
    <name type="scientific">Peptostreptococcus russellii</name>
    <dbReference type="NCBI Taxonomy" id="215200"/>
    <lineage>
        <taxon>Bacteria</taxon>
        <taxon>Bacillati</taxon>
        <taxon>Bacillota</taxon>
        <taxon>Clostridia</taxon>
        <taxon>Peptostreptococcales</taxon>
        <taxon>Peptostreptococcaceae</taxon>
        <taxon>Peptostreptococcus</taxon>
    </lineage>
</organism>
<dbReference type="RefSeq" id="WP_106776884.1">
    <property type="nucleotide sequence ID" value="NZ_JYGE01000004.1"/>
</dbReference>
<reference evidence="3" key="1">
    <citation type="thesis" date="2015" institute="Rutgers" country="The State University of New Jersey, 14 College Farm Rd., New Brunswick, NJ, USA">
        <title>Ammonia toxicity in bacteria and its implications for treatment of and resource recovery from highly nitrogenous organic wastes.</title>
        <authorList>
            <person name="Luther A.K."/>
        </authorList>
    </citation>
    <scope>NUCLEOTIDE SEQUENCE</scope>
    <source>
        <strain evidence="3">RT-10B</strain>
    </source>
</reference>
<dbReference type="GO" id="GO:0046872">
    <property type="term" value="F:metal ion binding"/>
    <property type="evidence" value="ECO:0007669"/>
    <property type="project" value="UniProtKB-KW"/>
</dbReference>
<dbReference type="PROSITE" id="PS50846">
    <property type="entry name" value="HMA_2"/>
    <property type="match status" value="1"/>
</dbReference>
<name>A0A2P7Q0D6_9FIRM</name>
<dbReference type="InterPro" id="IPR006121">
    <property type="entry name" value="HMA_dom"/>
</dbReference>
<dbReference type="CDD" id="cd00371">
    <property type="entry name" value="HMA"/>
    <property type="match status" value="1"/>
</dbReference>
<dbReference type="AlphaFoldDB" id="A0A2P7Q0D6"/>
<gene>
    <name evidence="3" type="ORF">UF10_05740</name>
</gene>
<dbReference type="Pfam" id="PF00403">
    <property type="entry name" value="HMA"/>
    <property type="match status" value="1"/>
</dbReference>
<evidence type="ECO:0000256" key="1">
    <source>
        <dbReference type="ARBA" id="ARBA00022723"/>
    </source>
</evidence>
<keyword evidence="4" id="KW-1185">Reference proteome</keyword>
<evidence type="ECO:0000259" key="2">
    <source>
        <dbReference type="PROSITE" id="PS50846"/>
    </source>
</evidence>
<dbReference type="InterPro" id="IPR017969">
    <property type="entry name" value="Heavy-metal-associated_CS"/>
</dbReference>
<dbReference type="OrthoDB" id="9813965at2"/>
<keyword evidence="1" id="KW-0479">Metal-binding</keyword>
<dbReference type="SUPFAM" id="SSF55008">
    <property type="entry name" value="HMA, heavy metal-associated domain"/>
    <property type="match status" value="1"/>
</dbReference>
<dbReference type="InterPro" id="IPR036163">
    <property type="entry name" value="HMA_dom_sf"/>
</dbReference>
<accession>A0A2P7Q0D6</accession>
<evidence type="ECO:0000313" key="4">
    <source>
        <dbReference type="Proteomes" id="UP000241434"/>
    </source>
</evidence>
<proteinExistence type="predicted"/>
<evidence type="ECO:0000313" key="3">
    <source>
        <dbReference type="EMBL" id="PSJ31422.1"/>
    </source>
</evidence>
<dbReference type="Gene3D" id="3.30.70.100">
    <property type="match status" value="1"/>
</dbReference>
<sequence>MKKRLVIEGMHCANCVKGLNAVLTEDVDGIEVIEINLDGGYADIKMDSNIEDSILKEAVEELGFELKEIKSI</sequence>
<dbReference type="PROSITE" id="PS01047">
    <property type="entry name" value="HMA_1"/>
    <property type="match status" value="1"/>
</dbReference>
<dbReference type="Proteomes" id="UP000241434">
    <property type="component" value="Unassembled WGS sequence"/>
</dbReference>
<protein>
    <submittedName>
        <fullName evidence="3">Heavy metal-associated domain protein</fullName>
    </submittedName>
</protein>
<dbReference type="EMBL" id="JYGE01000004">
    <property type="protein sequence ID" value="PSJ31422.1"/>
    <property type="molecule type" value="Genomic_DNA"/>
</dbReference>
<comment type="caution">
    <text evidence="3">The sequence shown here is derived from an EMBL/GenBank/DDBJ whole genome shotgun (WGS) entry which is preliminary data.</text>
</comment>